<organism evidence="1 2">
    <name type="scientific">Cupriavidus basilensis</name>
    <dbReference type="NCBI Taxonomy" id="68895"/>
    <lineage>
        <taxon>Bacteria</taxon>
        <taxon>Pseudomonadati</taxon>
        <taxon>Pseudomonadota</taxon>
        <taxon>Betaproteobacteria</taxon>
        <taxon>Burkholderiales</taxon>
        <taxon>Burkholderiaceae</taxon>
        <taxon>Cupriavidus</taxon>
    </lineage>
</organism>
<reference evidence="1 2" key="1">
    <citation type="submission" date="2020-10" db="EMBL/GenBank/DDBJ databases">
        <title>Complete genome sequence of Cupriavidus basilensis CCUG 49340T.</title>
        <authorList>
            <person name="Salva-Serra F."/>
            <person name="Donoso R.A."/>
            <person name="Cho K.H."/>
            <person name="Yoo J.A."/>
            <person name="Lee K."/>
            <person name="Yoon S.-H."/>
            <person name="Perez-Pantoja D."/>
            <person name="Moore E.R.B."/>
        </authorList>
    </citation>
    <scope>NUCLEOTIDE SEQUENCE [LARGE SCALE GENOMIC DNA]</scope>
    <source>
        <strain evidence="2">CCUG 49340</strain>
    </source>
</reference>
<dbReference type="Proteomes" id="UP000397656">
    <property type="component" value="Chromosome 1"/>
</dbReference>
<sequence>MRTPTRQQTYDEARRFIEAIGLRDAQVLQHKFGISSAVAEEIFGCIDEYFDEGAIPSIAPLEAAFDLRTQKRPCIDVYETNGKALGMACVLFDNGRPGEAILHIEVSENNEKLDLHYKYIGS</sequence>
<evidence type="ECO:0000313" key="2">
    <source>
        <dbReference type="Proteomes" id="UP000397656"/>
    </source>
</evidence>
<accession>A0A643G3G0</accession>
<proteinExistence type="predicted"/>
<evidence type="ECO:0000313" key="1">
    <source>
        <dbReference type="EMBL" id="QOT74723.1"/>
    </source>
</evidence>
<dbReference type="AlphaFoldDB" id="A0A643G3G0"/>
<protein>
    <submittedName>
        <fullName evidence="1">Uncharacterized protein</fullName>
    </submittedName>
</protein>
<dbReference type="RefSeq" id="WP_150983559.1">
    <property type="nucleotide sequence ID" value="NZ_CP062803.1"/>
</dbReference>
<dbReference type="EMBL" id="CP062803">
    <property type="protein sequence ID" value="QOT74723.1"/>
    <property type="molecule type" value="Genomic_DNA"/>
</dbReference>
<dbReference type="GeneID" id="98401352"/>
<gene>
    <name evidence="1" type="ORF">F7R26_010585</name>
</gene>
<name>A0A643G3G0_9BURK</name>